<reference evidence="1 2" key="1">
    <citation type="journal article" date="2011" name="J. Bacteriol.">
        <title>Genome Sequence of an Ammonia-Oxidizing Soil Archaeon, "Candidatus Nitrosoarchaeum koreensis" MY1.</title>
        <authorList>
            <person name="Kim B.K."/>
            <person name="Jung M.Y."/>
            <person name="Yu D.S."/>
            <person name="Park S.J."/>
            <person name="Oh T.K."/>
            <person name="Rhee S.K."/>
            <person name="Kim J.F."/>
        </authorList>
    </citation>
    <scope>NUCLEOTIDE SEQUENCE [LARGE SCALE GENOMIC DNA]</scope>
    <source>
        <strain evidence="1 2">MY1</strain>
    </source>
</reference>
<dbReference type="EMBL" id="AFPU01000001">
    <property type="protein sequence ID" value="EGP93882.1"/>
    <property type="molecule type" value="Genomic_DNA"/>
</dbReference>
<sequence length="52" mass="5892">MNIYNSKTIRCVTCDKAIGEVDFDAEIIRPKCGQGSNPTPDTKDKMPYLIYH</sequence>
<keyword evidence="2" id="KW-1185">Reference proteome</keyword>
<dbReference type="AlphaFoldDB" id="F9CX80"/>
<evidence type="ECO:0000313" key="2">
    <source>
        <dbReference type="Proteomes" id="UP000004440"/>
    </source>
</evidence>
<proteinExistence type="predicted"/>
<gene>
    <name evidence="1" type="ORF">MY1_1122</name>
</gene>
<dbReference type="RefSeq" id="WP_007550744.1">
    <property type="nucleotide sequence ID" value="NZ_AFPU01000001.1"/>
</dbReference>
<protein>
    <submittedName>
        <fullName evidence="1">Uncharacterized protein</fullName>
    </submittedName>
</protein>
<dbReference type="Proteomes" id="UP000004440">
    <property type="component" value="Unassembled WGS sequence"/>
</dbReference>
<evidence type="ECO:0000313" key="1">
    <source>
        <dbReference type="EMBL" id="EGP93882.1"/>
    </source>
</evidence>
<comment type="caution">
    <text evidence="1">The sequence shown here is derived from an EMBL/GenBank/DDBJ whole genome shotgun (WGS) entry which is preliminary data.</text>
</comment>
<dbReference type="OrthoDB" id="6074at2157"/>
<accession>F9CX80</accession>
<name>F9CX80_9ARCH</name>
<organism evidence="1 2">
    <name type="scientific">Nitrosarchaeum koreense MY1</name>
    <dbReference type="NCBI Taxonomy" id="1001994"/>
    <lineage>
        <taxon>Archaea</taxon>
        <taxon>Nitrososphaerota</taxon>
        <taxon>Nitrososphaeria</taxon>
        <taxon>Nitrosopumilales</taxon>
        <taxon>Nitrosopumilaceae</taxon>
        <taxon>Nitrosarchaeum</taxon>
    </lineage>
</organism>